<evidence type="ECO:0000259" key="12">
    <source>
        <dbReference type="PROSITE" id="PS50109"/>
    </source>
</evidence>
<name>A0A377FRS2_9BACL</name>
<keyword evidence="8" id="KW-0067">ATP-binding</keyword>
<dbReference type="PROSITE" id="PS50109">
    <property type="entry name" value="HIS_KIN"/>
    <property type="match status" value="1"/>
</dbReference>
<dbReference type="PRINTS" id="PR00344">
    <property type="entry name" value="BCTRLSENSOR"/>
</dbReference>
<dbReference type="Gene3D" id="1.10.287.130">
    <property type="match status" value="1"/>
</dbReference>
<reference evidence="13 14" key="1">
    <citation type="submission" date="2018-06" db="EMBL/GenBank/DDBJ databases">
        <authorList>
            <consortium name="Pathogen Informatics"/>
            <person name="Doyle S."/>
        </authorList>
    </citation>
    <scope>NUCLEOTIDE SEQUENCE [LARGE SCALE GENOMIC DNA]</scope>
    <source>
        <strain evidence="13 14">NCTC13163</strain>
    </source>
</reference>
<dbReference type="SUPFAM" id="SSF55874">
    <property type="entry name" value="ATPase domain of HSP90 chaperone/DNA topoisomerase II/histidine kinase"/>
    <property type="match status" value="1"/>
</dbReference>
<evidence type="ECO:0000256" key="2">
    <source>
        <dbReference type="ARBA" id="ARBA00004651"/>
    </source>
</evidence>
<dbReference type="SUPFAM" id="SSF47384">
    <property type="entry name" value="Homodimeric domain of signal transducing histidine kinase"/>
    <property type="match status" value="1"/>
</dbReference>
<dbReference type="InterPro" id="IPR036097">
    <property type="entry name" value="HisK_dim/P_sf"/>
</dbReference>
<dbReference type="FunFam" id="3.30.565.10:FF:000006">
    <property type="entry name" value="Sensor histidine kinase WalK"/>
    <property type="match status" value="1"/>
</dbReference>
<evidence type="ECO:0000256" key="1">
    <source>
        <dbReference type="ARBA" id="ARBA00000085"/>
    </source>
</evidence>
<keyword evidence="5 13" id="KW-0808">Transferase</keyword>
<evidence type="ECO:0000256" key="7">
    <source>
        <dbReference type="ARBA" id="ARBA00022777"/>
    </source>
</evidence>
<dbReference type="SMART" id="SM00388">
    <property type="entry name" value="HisKA"/>
    <property type="match status" value="1"/>
</dbReference>
<dbReference type="Proteomes" id="UP000254060">
    <property type="component" value="Unassembled WGS sequence"/>
</dbReference>
<dbReference type="InterPro" id="IPR003594">
    <property type="entry name" value="HATPase_dom"/>
</dbReference>
<dbReference type="STRING" id="1397694.GCA_000702585_01037"/>
<protein>
    <recommendedName>
        <fullName evidence="3">histidine kinase</fullName>
        <ecNumber evidence="3">2.7.13.3</ecNumber>
    </recommendedName>
</protein>
<evidence type="ECO:0000256" key="5">
    <source>
        <dbReference type="ARBA" id="ARBA00022679"/>
    </source>
</evidence>
<feature type="domain" description="Histidine kinase" evidence="12">
    <location>
        <begin position="164"/>
        <end position="378"/>
    </location>
</feature>
<keyword evidence="9" id="KW-0902">Two-component regulatory system</keyword>
<sequence>MERKQFYPSRRHHHRNGGKRPLPAKRTRSPHSFPIASIVKEAQDAICYIDFTRNHLYSNDELRAMCPAMVTRRFEDTTALTEFFFARFKENGADLNAVAPLWQEMLDNRFVCCPRMDSRQLHLGERVIQLIFNFTHTPRGVFIMWRDETEMIQFEEQKDAFLAELSHDFRTPLTAITGYTELLMHRHKDDEKTHAMLTLVKQEADRLERLVDNFLDYQRVTYSEDLLAREPVALKPLLEEVVASYDTTSSDHHVTLAAPDGLVIEADQEKLLQLVHNLVGNAIKYSPEGGTVTVDVTDENGTLVLSVKDSGIGIPKEALPYIFDEYYRVDSDAHRPIKGTGLGLRICKRIAEAHGWGIHADSVYGEGTTFCIYLYSPTATSTTRLGEHEERV</sequence>
<dbReference type="OrthoDB" id="9813151at2"/>
<evidence type="ECO:0000256" key="3">
    <source>
        <dbReference type="ARBA" id="ARBA00012438"/>
    </source>
</evidence>
<evidence type="ECO:0000256" key="8">
    <source>
        <dbReference type="ARBA" id="ARBA00022840"/>
    </source>
</evidence>
<comment type="subcellular location">
    <subcellularLocation>
        <location evidence="2">Cell membrane</location>
        <topology evidence="2">Multi-pass membrane protein</topology>
    </subcellularLocation>
</comment>
<keyword evidence="7 13" id="KW-0418">Kinase</keyword>
<dbReference type="PANTHER" id="PTHR43711:SF1">
    <property type="entry name" value="HISTIDINE KINASE 1"/>
    <property type="match status" value="1"/>
</dbReference>
<evidence type="ECO:0000256" key="10">
    <source>
        <dbReference type="ARBA" id="ARBA00023136"/>
    </source>
</evidence>
<dbReference type="Gene3D" id="3.30.565.10">
    <property type="entry name" value="Histidine kinase-like ATPase, C-terminal domain"/>
    <property type="match status" value="1"/>
</dbReference>
<evidence type="ECO:0000256" key="4">
    <source>
        <dbReference type="ARBA" id="ARBA00022553"/>
    </source>
</evidence>
<dbReference type="InterPro" id="IPR036890">
    <property type="entry name" value="HATPase_C_sf"/>
</dbReference>
<dbReference type="GO" id="GO:0005524">
    <property type="term" value="F:ATP binding"/>
    <property type="evidence" value="ECO:0007669"/>
    <property type="project" value="UniProtKB-KW"/>
</dbReference>
<dbReference type="RefSeq" id="WP_081828277.1">
    <property type="nucleotide sequence ID" value="NZ_UGGP01000001.1"/>
</dbReference>
<gene>
    <name evidence="13" type="primary">yycG_1</name>
    <name evidence="13" type="ORF">NCTC13163_00521</name>
</gene>
<dbReference type="InterPro" id="IPR005467">
    <property type="entry name" value="His_kinase_dom"/>
</dbReference>
<dbReference type="Pfam" id="PF02518">
    <property type="entry name" value="HATPase_c"/>
    <property type="match status" value="1"/>
</dbReference>
<keyword evidence="10" id="KW-0472">Membrane</keyword>
<evidence type="ECO:0000256" key="11">
    <source>
        <dbReference type="SAM" id="MobiDB-lite"/>
    </source>
</evidence>
<dbReference type="InterPro" id="IPR050736">
    <property type="entry name" value="Sensor_HK_Regulatory"/>
</dbReference>
<dbReference type="EC" id="2.7.13.3" evidence="3"/>
<dbReference type="AlphaFoldDB" id="A0A377FRS2"/>
<dbReference type="FunFam" id="1.10.287.130:FF:000001">
    <property type="entry name" value="Two-component sensor histidine kinase"/>
    <property type="match status" value="1"/>
</dbReference>
<dbReference type="EMBL" id="UGGP01000001">
    <property type="protein sequence ID" value="STO07176.1"/>
    <property type="molecule type" value="Genomic_DNA"/>
</dbReference>
<keyword evidence="6" id="KW-0547">Nucleotide-binding</keyword>
<evidence type="ECO:0000256" key="9">
    <source>
        <dbReference type="ARBA" id="ARBA00023012"/>
    </source>
</evidence>
<dbReference type="GO" id="GO:0005886">
    <property type="term" value="C:plasma membrane"/>
    <property type="evidence" value="ECO:0007669"/>
    <property type="project" value="UniProtKB-SubCell"/>
</dbReference>
<dbReference type="CDD" id="cd00082">
    <property type="entry name" value="HisKA"/>
    <property type="match status" value="1"/>
</dbReference>
<dbReference type="Pfam" id="PF00512">
    <property type="entry name" value="HisKA"/>
    <property type="match status" value="1"/>
</dbReference>
<evidence type="ECO:0000313" key="13">
    <source>
        <dbReference type="EMBL" id="STO07176.1"/>
    </source>
</evidence>
<comment type="catalytic activity">
    <reaction evidence="1">
        <text>ATP + protein L-histidine = ADP + protein N-phospho-L-histidine.</text>
        <dbReference type="EC" id="2.7.13.3"/>
    </reaction>
</comment>
<keyword evidence="4" id="KW-0597">Phosphoprotein</keyword>
<feature type="region of interest" description="Disordered" evidence="11">
    <location>
        <begin position="1"/>
        <end position="30"/>
    </location>
</feature>
<accession>A0A377FRS2</accession>
<dbReference type="InterPro" id="IPR004358">
    <property type="entry name" value="Sig_transdc_His_kin-like_C"/>
</dbReference>
<organism evidence="13 14">
    <name type="scientific">Exiguobacterium aurantiacum</name>
    <dbReference type="NCBI Taxonomy" id="33987"/>
    <lineage>
        <taxon>Bacteria</taxon>
        <taxon>Bacillati</taxon>
        <taxon>Bacillota</taxon>
        <taxon>Bacilli</taxon>
        <taxon>Bacillales</taxon>
        <taxon>Bacillales Family XII. Incertae Sedis</taxon>
        <taxon>Exiguobacterium</taxon>
    </lineage>
</organism>
<evidence type="ECO:0000313" key="14">
    <source>
        <dbReference type="Proteomes" id="UP000254060"/>
    </source>
</evidence>
<dbReference type="InterPro" id="IPR003661">
    <property type="entry name" value="HisK_dim/P_dom"/>
</dbReference>
<feature type="compositionally biased region" description="Basic residues" evidence="11">
    <location>
        <begin position="9"/>
        <end position="29"/>
    </location>
</feature>
<dbReference type="PANTHER" id="PTHR43711">
    <property type="entry name" value="TWO-COMPONENT HISTIDINE KINASE"/>
    <property type="match status" value="1"/>
</dbReference>
<dbReference type="SMART" id="SM00387">
    <property type="entry name" value="HATPase_c"/>
    <property type="match status" value="1"/>
</dbReference>
<dbReference type="GO" id="GO:0000155">
    <property type="term" value="F:phosphorelay sensor kinase activity"/>
    <property type="evidence" value="ECO:0007669"/>
    <property type="project" value="InterPro"/>
</dbReference>
<dbReference type="CDD" id="cd00075">
    <property type="entry name" value="HATPase"/>
    <property type="match status" value="1"/>
</dbReference>
<evidence type="ECO:0000256" key="6">
    <source>
        <dbReference type="ARBA" id="ARBA00022741"/>
    </source>
</evidence>
<proteinExistence type="predicted"/>